<dbReference type="EMBL" id="JADOBI010000014">
    <property type="protein sequence ID" value="MBF7982183.1"/>
    <property type="molecule type" value="Genomic_DNA"/>
</dbReference>
<dbReference type="Gene3D" id="3.40.50.2300">
    <property type="match status" value="1"/>
</dbReference>
<evidence type="ECO:0000256" key="1">
    <source>
        <dbReference type="ARBA" id="ARBA00001401"/>
    </source>
</evidence>
<dbReference type="PANTHER" id="PTHR30505:SF0">
    <property type="entry name" value="FRUCTOSE-LIKE PTS SYSTEM EIIBC COMPONENT-RELATED"/>
    <property type="match status" value="1"/>
</dbReference>
<dbReference type="NCBIfam" id="TIGR00829">
    <property type="entry name" value="FRU"/>
    <property type="match status" value="1"/>
</dbReference>
<feature type="domain" description="PTS EIIB type-2" evidence="9">
    <location>
        <begin position="4"/>
        <end position="100"/>
    </location>
</feature>
<dbReference type="InterPro" id="IPR013011">
    <property type="entry name" value="PTS_EIIB_2"/>
</dbReference>
<proteinExistence type="predicted"/>
<dbReference type="Proteomes" id="UP000636811">
    <property type="component" value="Unassembled WGS sequence"/>
</dbReference>
<organism evidence="10 11">
    <name type="scientific">Rahnella laticis</name>
    <dbReference type="NCBI Taxonomy" id="2787622"/>
    <lineage>
        <taxon>Bacteria</taxon>
        <taxon>Pseudomonadati</taxon>
        <taxon>Pseudomonadota</taxon>
        <taxon>Gammaproteobacteria</taxon>
        <taxon>Enterobacterales</taxon>
        <taxon>Yersiniaceae</taxon>
        <taxon>Rahnella</taxon>
    </lineage>
</organism>
<dbReference type="PROSITE" id="PS51099">
    <property type="entry name" value="PTS_EIIB_TYPE_2"/>
    <property type="match status" value="1"/>
</dbReference>
<dbReference type="InterPro" id="IPR003501">
    <property type="entry name" value="PTS_EIIB_2/3"/>
</dbReference>
<evidence type="ECO:0000256" key="6">
    <source>
        <dbReference type="ARBA" id="ARBA00022679"/>
    </source>
</evidence>
<evidence type="ECO:0000313" key="11">
    <source>
        <dbReference type="Proteomes" id="UP000636811"/>
    </source>
</evidence>
<evidence type="ECO:0000256" key="8">
    <source>
        <dbReference type="ARBA" id="ARBA00022777"/>
    </source>
</evidence>
<comment type="caution">
    <text evidence="10">The sequence shown here is derived from an EMBL/GenBank/DDBJ whole genome shotgun (WGS) entry which is preliminary data.</text>
</comment>
<dbReference type="InterPro" id="IPR036095">
    <property type="entry name" value="PTS_EIIB-like_sf"/>
</dbReference>
<dbReference type="RefSeq" id="WP_195816028.1">
    <property type="nucleotide sequence ID" value="NZ_JADOBI010000014.1"/>
</dbReference>
<sequence length="109" mass="11503">MTKIIAVTACPSGVAHTYMAAEAIERAAKAKGWACKVETQGSIGLENELTVEDVAAADMVILTKDIGIKFEERFKGKVVVRVAISDAVKRADAIMEKIAAHLASTAATD</sequence>
<evidence type="ECO:0000313" key="10">
    <source>
        <dbReference type="EMBL" id="MBF7982183.1"/>
    </source>
</evidence>
<evidence type="ECO:0000259" key="9">
    <source>
        <dbReference type="PROSITE" id="PS51099"/>
    </source>
</evidence>
<keyword evidence="6 10" id="KW-0808">Transferase</keyword>
<dbReference type="InterPro" id="IPR050864">
    <property type="entry name" value="Bacterial_PTS_Sugar_Transport"/>
</dbReference>
<evidence type="ECO:0000256" key="5">
    <source>
        <dbReference type="ARBA" id="ARBA00022597"/>
    </source>
</evidence>
<keyword evidence="7" id="KW-0598">Phosphotransferase system</keyword>
<evidence type="ECO:0000256" key="7">
    <source>
        <dbReference type="ARBA" id="ARBA00022683"/>
    </source>
</evidence>
<keyword evidence="5" id="KW-0762">Sugar transport</keyword>
<name>A0ABS0EAR2_9GAMM</name>
<dbReference type="GO" id="GO:0016740">
    <property type="term" value="F:transferase activity"/>
    <property type="evidence" value="ECO:0007669"/>
    <property type="project" value="UniProtKB-KW"/>
</dbReference>
<keyword evidence="8" id="KW-0418">Kinase</keyword>
<dbReference type="CDD" id="cd05569">
    <property type="entry name" value="PTS_IIB_fructose"/>
    <property type="match status" value="1"/>
</dbReference>
<dbReference type="NCBIfam" id="NF007783">
    <property type="entry name" value="PRK10474.1"/>
    <property type="match status" value="1"/>
</dbReference>
<comment type="catalytic activity">
    <reaction evidence="1">
        <text>D-fructose(out) + N(pros)-phospho-L-histidyl-[protein] = D-fructose 1-phosphate(in) + L-histidyl-[protein]</text>
        <dbReference type="Rhea" id="RHEA:49252"/>
        <dbReference type="Rhea" id="RHEA-COMP:9745"/>
        <dbReference type="Rhea" id="RHEA-COMP:9746"/>
        <dbReference type="ChEBI" id="CHEBI:29979"/>
        <dbReference type="ChEBI" id="CHEBI:37721"/>
        <dbReference type="ChEBI" id="CHEBI:58674"/>
        <dbReference type="ChEBI" id="CHEBI:64837"/>
        <dbReference type="EC" id="2.7.1.202"/>
    </reaction>
</comment>
<protein>
    <recommendedName>
        <fullName evidence="2">protein-N(pi)-phosphohistidine--D-fructose phosphotransferase</fullName>
        <ecNumber evidence="2">2.7.1.202</ecNumber>
    </recommendedName>
</protein>
<evidence type="ECO:0000256" key="3">
    <source>
        <dbReference type="ARBA" id="ARBA00022448"/>
    </source>
</evidence>
<keyword evidence="3" id="KW-0813">Transport</keyword>
<evidence type="ECO:0000256" key="2">
    <source>
        <dbReference type="ARBA" id="ARBA00012799"/>
    </source>
</evidence>
<dbReference type="PANTHER" id="PTHR30505">
    <property type="entry name" value="FRUCTOSE-LIKE PERMEASE"/>
    <property type="match status" value="1"/>
</dbReference>
<gene>
    <name evidence="10" type="ORF">IV433_22505</name>
</gene>
<dbReference type="InterPro" id="IPR003353">
    <property type="entry name" value="PTS_IIB_fruc"/>
</dbReference>
<dbReference type="SUPFAM" id="SSF52794">
    <property type="entry name" value="PTS system IIB component-like"/>
    <property type="match status" value="1"/>
</dbReference>
<keyword evidence="4" id="KW-0597">Phosphoprotein</keyword>
<keyword evidence="11" id="KW-1185">Reference proteome</keyword>
<evidence type="ECO:0000256" key="4">
    <source>
        <dbReference type="ARBA" id="ARBA00022553"/>
    </source>
</evidence>
<accession>A0ABS0EAR2</accession>
<dbReference type="Pfam" id="PF02302">
    <property type="entry name" value="PTS_IIB"/>
    <property type="match status" value="1"/>
</dbReference>
<dbReference type="EC" id="2.7.1.202" evidence="2"/>
<reference evidence="10 11" key="1">
    <citation type="submission" date="2020-11" db="EMBL/GenBank/DDBJ databases">
        <title>Taxonomic investigation of Rahnella strains.</title>
        <authorList>
            <person name="Lee S.D."/>
        </authorList>
    </citation>
    <scope>NUCLEOTIDE SEQUENCE [LARGE SCALE GENOMIC DNA]</scope>
    <source>
        <strain evidence="10 11">SAP-17</strain>
    </source>
</reference>